<dbReference type="EMBL" id="KN831330">
    <property type="protein sequence ID" value="KIK72022.1"/>
    <property type="molecule type" value="Genomic_DNA"/>
</dbReference>
<dbReference type="AlphaFoldDB" id="A0A0D0BK24"/>
<accession>A0A0D0BK24</accession>
<reference evidence="1 2" key="1">
    <citation type="submission" date="2014-04" db="EMBL/GenBank/DDBJ databases">
        <authorList>
            <consortium name="DOE Joint Genome Institute"/>
            <person name="Kuo A."/>
            <person name="Kohler A."/>
            <person name="Jargeat P."/>
            <person name="Nagy L.G."/>
            <person name="Floudas D."/>
            <person name="Copeland A."/>
            <person name="Barry K.W."/>
            <person name="Cichocki N."/>
            <person name="Veneault-Fourrey C."/>
            <person name="LaButti K."/>
            <person name="Lindquist E.A."/>
            <person name="Lipzen A."/>
            <person name="Lundell T."/>
            <person name="Morin E."/>
            <person name="Murat C."/>
            <person name="Sun H."/>
            <person name="Tunlid A."/>
            <person name="Henrissat B."/>
            <person name="Grigoriev I.V."/>
            <person name="Hibbett D.S."/>
            <person name="Martin F."/>
            <person name="Nordberg H.P."/>
            <person name="Cantor M.N."/>
            <person name="Hua S.X."/>
        </authorList>
    </citation>
    <scope>NUCLEOTIDE SEQUENCE [LARGE SCALE GENOMIC DNA]</scope>
    <source>
        <strain evidence="1 2">Ve08.2h10</strain>
    </source>
</reference>
<proteinExistence type="predicted"/>
<name>A0A0D0BK24_9AGAM</name>
<reference evidence="2" key="2">
    <citation type="submission" date="2015-01" db="EMBL/GenBank/DDBJ databases">
        <title>Evolutionary Origins and Diversification of the Mycorrhizal Mutualists.</title>
        <authorList>
            <consortium name="DOE Joint Genome Institute"/>
            <consortium name="Mycorrhizal Genomics Consortium"/>
            <person name="Kohler A."/>
            <person name="Kuo A."/>
            <person name="Nagy L.G."/>
            <person name="Floudas D."/>
            <person name="Copeland A."/>
            <person name="Barry K.W."/>
            <person name="Cichocki N."/>
            <person name="Veneault-Fourrey C."/>
            <person name="LaButti K."/>
            <person name="Lindquist E.A."/>
            <person name="Lipzen A."/>
            <person name="Lundell T."/>
            <person name="Morin E."/>
            <person name="Murat C."/>
            <person name="Riley R."/>
            <person name="Ohm R."/>
            <person name="Sun H."/>
            <person name="Tunlid A."/>
            <person name="Henrissat B."/>
            <person name="Grigoriev I.V."/>
            <person name="Hibbett D.S."/>
            <person name="Martin F."/>
        </authorList>
    </citation>
    <scope>NUCLEOTIDE SEQUENCE [LARGE SCALE GENOMIC DNA]</scope>
    <source>
        <strain evidence="2">Ve08.2h10</strain>
    </source>
</reference>
<organism evidence="1 2">
    <name type="scientific">Paxillus rubicundulus Ve08.2h10</name>
    <dbReference type="NCBI Taxonomy" id="930991"/>
    <lineage>
        <taxon>Eukaryota</taxon>
        <taxon>Fungi</taxon>
        <taxon>Dikarya</taxon>
        <taxon>Basidiomycota</taxon>
        <taxon>Agaricomycotina</taxon>
        <taxon>Agaricomycetes</taxon>
        <taxon>Agaricomycetidae</taxon>
        <taxon>Boletales</taxon>
        <taxon>Paxilineae</taxon>
        <taxon>Paxillaceae</taxon>
        <taxon>Paxillus</taxon>
    </lineage>
</organism>
<protein>
    <submittedName>
        <fullName evidence="1">Uncharacterized protein</fullName>
    </submittedName>
</protein>
<dbReference type="OrthoDB" id="413361at2759"/>
<dbReference type="InParanoid" id="A0A0D0BK24"/>
<keyword evidence="2" id="KW-1185">Reference proteome</keyword>
<dbReference type="Proteomes" id="UP000054538">
    <property type="component" value="Unassembled WGS sequence"/>
</dbReference>
<sequence>MNSDSLEVWKKNRFVEWMTQMLSLLANAMLKEFQLPKSFWADTMAKATYITAQSPTSMLHGASPY</sequence>
<evidence type="ECO:0000313" key="1">
    <source>
        <dbReference type="EMBL" id="KIK72022.1"/>
    </source>
</evidence>
<gene>
    <name evidence="1" type="ORF">PAXRUDRAFT_22495</name>
</gene>
<evidence type="ECO:0000313" key="2">
    <source>
        <dbReference type="Proteomes" id="UP000054538"/>
    </source>
</evidence>
<dbReference type="HOGENOM" id="CLU_2850385_0_0_1"/>